<protein>
    <submittedName>
        <fullName evidence="3">Uncharacterized protein</fullName>
    </submittedName>
</protein>
<evidence type="ECO:0000256" key="1">
    <source>
        <dbReference type="SAM" id="Coils"/>
    </source>
</evidence>
<dbReference type="VEuPathDB" id="FungiDB:ASPFODRAFT_462528"/>
<feature type="coiled-coil region" evidence="1">
    <location>
        <begin position="106"/>
        <end position="140"/>
    </location>
</feature>
<dbReference type="OrthoDB" id="4482716at2759"/>
<evidence type="ECO:0000313" key="3">
    <source>
        <dbReference type="EMBL" id="OJZ80226.1"/>
    </source>
</evidence>
<name>A0A1M3T0H0_ASPLC</name>
<organism evidence="3 4">
    <name type="scientific">Aspergillus luchuensis (strain CBS 106.47)</name>
    <dbReference type="NCBI Taxonomy" id="1137211"/>
    <lineage>
        <taxon>Eukaryota</taxon>
        <taxon>Fungi</taxon>
        <taxon>Dikarya</taxon>
        <taxon>Ascomycota</taxon>
        <taxon>Pezizomycotina</taxon>
        <taxon>Eurotiomycetes</taxon>
        <taxon>Eurotiomycetidae</taxon>
        <taxon>Eurotiales</taxon>
        <taxon>Aspergillaceae</taxon>
        <taxon>Aspergillus</taxon>
        <taxon>Aspergillus subgen. Circumdati</taxon>
    </lineage>
</organism>
<evidence type="ECO:0000313" key="4">
    <source>
        <dbReference type="Proteomes" id="UP000184063"/>
    </source>
</evidence>
<accession>A0A1M3T0H0</accession>
<dbReference type="Proteomes" id="UP000184063">
    <property type="component" value="Unassembled WGS sequence"/>
</dbReference>
<evidence type="ECO:0000256" key="2">
    <source>
        <dbReference type="SAM" id="MobiDB-lite"/>
    </source>
</evidence>
<sequence length="230" mass="26020">MREGSLEPRASTVHAQLFLYDFCCHREMPKSEPRAGIRASIRKTESRSTASDPRSIQRLEPVMRSPQQPLRPRRRPSTLAQVPGSGSRDPPSAPSLENHEACLATVETLEQESGALERDKKTLSERLRVVESEKQKLVNDQHRWKQQLSERQDTQQLVLEMQHTVMNWHQRLWSPAGLPENADPAALRTALPATTVAPDMWTIQEDGGVSFDNNHDIAPGSDDFTQLLQF</sequence>
<dbReference type="AlphaFoldDB" id="A0A1M3T0H0"/>
<keyword evidence="1" id="KW-0175">Coiled coil</keyword>
<feature type="region of interest" description="Disordered" evidence="2">
    <location>
        <begin position="31"/>
        <end position="96"/>
    </location>
</feature>
<dbReference type="EMBL" id="KV878258">
    <property type="protein sequence ID" value="OJZ80226.1"/>
    <property type="molecule type" value="Genomic_DNA"/>
</dbReference>
<proteinExistence type="predicted"/>
<reference evidence="4" key="1">
    <citation type="journal article" date="2017" name="Genome Biol.">
        <title>Comparative genomics reveals high biological diversity and specific adaptations in the industrially and medically important fungal genus Aspergillus.</title>
        <authorList>
            <person name="de Vries R.P."/>
            <person name="Riley R."/>
            <person name="Wiebenga A."/>
            <person name="Aguilar-Osorio G."/>
            <person name="Amillis S."/>
            <person name="Uchima C.A."/>
            <person name="Anderluh G."/>
            <person name="Asadollahi M."/>
            <person name="Askin M."/>
            <person name="Barry K."/>
            <person name="Battaglia E."/>
            <person name="Bayram O."/>
            <person name="Benocci T."/>
            <person name="Braus-Stromeyer S.A."/>
            <person name="Caldana C."/>
            <person name="Canovas D."/>
            <person name="Cerqueira G.C."/>
            <person name="Chen F."/>
            <person name="Chen W."/>
            <person name="Choi C."/>
            <person name="Clum A."/>
            <person name="Dos Santos R.A."/>
            <person name="Damasio A.R."/>
            <person name="Diallinas G."/>
            <person name="Emri T."/>
            <person name="Fekete E."/>
            <person name="Flipphi M."/>
            <person name="Freyberg S."/>
            <person name="Gallo A."/>
            <person name="Gournas C."/>
            <person name="Habgood R."/>
            <person name="Hainaut M."/>
            <person name="Harispe M.L."/>
            <person name="Henrissat B."/>
            <person name="Hilden K.S."/>
            <person name="Hope R."/>
            <person name="Hossain A."/>
            <person name="Karabika E."/>
            <person name="Karaffa L."/>
            <person name="Karanyi Z."/>
            <person name="Krasevec N."/>
            <person name="Kuo A."/>
            <person name="Kusch H."/>
            <person name="LaButti K."/>
            <person name="Lagendijk E.L."/>
            <person name="Lapidus A."/>
            <person name="Levasseur A."/>
            <person name="Lindquist E."/>
            <person name="Lipzen A."/>
            <person name="Logrieco A.F."/>
            <person name="MacCabe A."/>
            <person name="Maekelae M.R."/>
            <person name="Malavazi I."/>
            <person name="Melin P."/>
            <person name="Meyer V."/>
            <person name="Mielnichuk N."/>
            <person name="Miskei M."/>
            <person name="Molnar A.P."/>
            <person name="Mule G."/>
            <person name="Ngan C.Y."/>
            <person name="Orejas M."/>
            <person name="Orosz E."/>
            <person name="Ouedraogo J.P."/>
            <person name="Overkamp K.M."/>
            <person name="Park H.-S."/>
            <person name="Perrone G."/>
            <person name="Piumi F."/>
            <person name="Punt P.J."/>
            <person name="Ram A.F."/>
            <person name="Ramon A."/>
            <person name="Rauscher S."/>
            <person name="Record E."/>
            <person name="Riano-Pachon D.M."/>
            <person name="Robert V."/>
            <person name="Roehrig J."/>
            <person name="Ruller R."/>
            <person name="Salamov A."/>
            <person name="Salih N.S."/>
            <person name="Samson R.A."/>
            <person name="Sandor E."/>
            <person name="Sanguinetti M."/>
            <person name="Schuetze T."/>
            <person name="Sepcic K."/>
            <person name="Shelest E."/>
            <person name="Sherlock G."/>
            <person name="Sophianopoulou V."/>
            <person name="Squina F.M."/>
            <person name="Sun H."/>
            <person name="Susca A."/>
            <person name="Todd R.B."/>
            <person name="Tsang A."/>
            <person name="Unkles S.E."/>
            <person name="van de Wiele N."/>
            <person name="van Rossen-Uffink D."/>
            <person name="Oliveira J.V."/>
            <person name="Vesth T.C."/>
            <person name="Visser J."/>
            <person name="Yu J.-H."/>
            <person name="Zhou M."/>
            <person name="Andersen M.R."/>
            <person name="Archer D.B."/>
            <person name="Baker S.E."/>
            <person name="Benoit I."/>
            <person name="Brakhage A.A."/>
            <person name="Braus G.H."/>
            <person name="Fischer R."/>
            <person name="Frisvad J.C."/>
            <person name="Goldman G.H."/>
            <person name="Houbraken J."/>
            <person name="Oakley B."/>
            <person name="Pocsi I."/>
            <person name="Scazzocchio C."/>
            <person name="Seiboth B."/>
            <person name="vanKuyk P.A."/>
            <person name="Wortman J."/>
            <person name="Dyer P.S."/>
            <person name="Grigoriev I.V."/>
        </authorList>
    </citation>
    <scope>NUCLEOTIDE SEQUENCE [LARGE SCALE GENOMIC DNA]</scope>
    <source>
        <strain evidence="4">CBS 106.47</strain>
    </source>
</reference>
<gene>
    <name evidence="3" type="ORF">ASPFODRAFT_462528</name>
</gene>